<protein>
    <submittedName>
        <fullName evidence="1">DUF494 family protein</fullName>
    </submittedName>
</protein>
<keyword evidence="2" id="KW-1185">Reference proteome</keyword>
<evidence type="ECO:0000313" key="2">
    <source>
        <dbReference type="Proteomes" id="UP001221302"/>
    </source>
</evidence>
<dbReference type="EMBL" id="JARGDL010000004">
    <property type="protein sequence ID" value="MDF1611435.1"/>
    <property type="molecule type" value="Genomic_DNA"/>
</dbReference>
<reference evidence="1" key="1">
    <citation type="submission" date="2023-03" db="EMBL/GenBank/DDBJ databases">
        <title>Stygiobacter electus gen. nov., sp. nov., facultatively anaerobic thermotolerant bacterium of the class Ignavibacteria from a well of Yessentuki mineral water deposit.</title>
        <authorList>
            <person name="Podosokorskaya O.A."/>
            <person name="Elcheninov A.G."/>
            <person name="Petrova N.F."/>
            <person name="Zavarzina D.G."/>
            <person name="Kublanov I.V."/>
            <person name="Merkel A.Y."/>
        </authorList>
    </citation>
    <scope>NUCLEOTIDE SEQUENCE</scope>
    <source>
        <strain evidence="1">09-Me</strain>
    </source>
</reference>
<proteinExistence type="predicted"/>
<dbReference type="Pfam" id="PF04361">
    <property type="entry name" value="DUF494"/>
    <property type="match status" value="1"/>
</dbReference>
<accession>A0AAE3NZE7</accession>
<dbReference type="AlphaFoldDB" id="A0AAE3NZE7"/>
<sequence length="150" mass="17204">MTSKIIDVLTKILEALNQNKSLDDVNKRLKKSKEFDDKLINAAFALLYDKIILNKSSELLNEELKSFRMFSSEETEILGIENQNYLIHLLNLGLIDANNLERILYQVTLFPELNVSRNDINWMIILSLTESNNSLLPGSRFLLNSSDTVN</sequence>
<dbReference type="Proteomes" id="UP001221302">
    <property type="component" value="Unassembled WGS sequence"/>
</dbReference>
<gene>
    <name evidence="1" type="ORF">P0M35_04680</name>
</gene>
<dbReference type="RefSeq" id="WP_321535202.1">
    <property type="nucleotide sequence ID" value="NZ_JARGDL010000004.1"/>
</dbReference>
<organism evidence="1 2">
    <name type="scientific">Stygiobacter electus</name>
    <dbReference type="NCBI Taxonomy" id="3032292"/>
    <lineage>
        <taxon>Bacteria</taxon>
        <taxon>Pseudomonadati</taxon>
        <taxon>Ignavibacteriota</taxon>
        <taxon>Ignavibacteria</taxon>
        <taxon>Ignavibacteriales</taxon>
        <taxon>Melioribacteraceae</taxon>
        <taxon>Stygiobacter</taxon>
    </lineage>
</organism>
<name>A0AAE3NZE7_9BACT</name>
<comment type="caution">
    <text evidence="1">The sequence shown here is derived from an EMBL/GenBank/DDBJ whole genome shotgun (WGS) entry which is preliminary data.</text>
</comment>
<dbReference type="InterPro" id="IPR007456">
    <property type="entry name" value="Smg"/>
</dbReference>
<evidence type="ECO:0000313" key="1">
    <source>
        <dbReference type="EMBL" id="MDF1611435.1"/>
    </source>
</evidence>